<sequence>MVKIKPDALFFFLLLDVRQNKTMTKLTSNIAEYNPRWSEMYEFEKTRLTDILANDIKEIHHIGSTSVVGLAAKPEIDILIVISAKNTNKDFTSKLVQLGYRRGNDLSKGHQFYKKDVNDVRTHKIHICIDGHSKVKELIGFRNYLRANKKEREEYQALKYKLEVENQHGISEYLSKKGPFIQHVIQSALQVK</sequence>
<comment type="caution">
    <text evidence="1">The sequence shown here is derived from an EMBL/GenBank/DDBJ whole genome shotgun (WGS) entry which is preliminary data.</text>
</comment>
<evidence type="ECO:0000313" key="2">
    <source>
        <dbReference type="Proteomes" id="UP001231915"/>
    </source>
</evidence>
<dbReference type="RefSeq" id="WP_284136875.1">
    <property type="nucleotide sequence ID" value="NZ_JASJUT010000003.1"/>
</dbReference>
<name>A0ABT7EJ35_9GAMM</name>
<protein>
    <submittedName>
        <fullName evidence="1">GrpB family protein</fullName>
    </submittedName>
</protein>
<reference evidence="1 2" key="1">
    <citation type="submission" date="2023-05" db="EMBL/GenBank/DDBJ databases">
        <title>Pseudoalteromonas ardens sp. nov., Pseudoalteromonas obscura sp. nov., and Pseudoalteromonas umbrosa sp. nov., isolated from the coral Montipora capitata.</title>
        <authorList>
            <person name="Thomas E.M."/>
            <person name="Smith E.M."/>
            <person name="Papke E."/>
            <person name="Shlafstein M.D."/>
            <person name="Oline D.K."/>
            <person name="Videau P."/>
            <person name="Saw J.H."/>
            <person name="Strangman W.K."/>
            <person name="Ushijima B."/>
        </authorList>
    </citation>
    <scope>NUCLEOTIDE SEQUENCE [LARGE SCALE GENOMIC DNA]</scope>
    <source>
        <strain evidence="1 2">P94</strain>
    </source>
</reference>
<organism evidence="1 2">
    <name type="scientific">Pseudoalteromonas obscura</name>
    <dbReference type="NCBI Taxonomy" id="3048491"/>
    <lineage>
        <taxon>Bacteria</taxon>
        <taxon>Pseudomonadati</taxon>
        <taxon>Pseudomonadota</taxon>
        <taxon>Gammaproteobacteria</taxon>
        <taxon>Alteromonadales</taxon>
        <taxon>Pseudoalteromonadaceae</taxon>
        <taxon>Pseudoalteromonas</taxon>
    </lineage>
</organism>
<dbReference type="Gene3D" id="3.30.460.10">
    <property type="entry name" value="Beta Polymerase, domain 2"/>
    <property type="match status" value="1"/>
</dbReference>
<gene>
    <name evidence="1" type="ORF">QNM18_08235</name>
</gene>
<dbReference type="InterPro" id="IPR007344">
    <property type="entry name" value="GrpB/CoaE"/>
</dbReference>
<dbReference type="SUPFAM" id="SSF81301">
    <property type="entry name" value="Nucleotidyltransferase"/>
    <property type="match status" value="1"/>
</dbReference>
<dbReference type="EMBL" id="JASJUT010000003">
    <property type="protein sequence ID" value="MDK2595028.1"/>
    <property type="molecule type" value="Genomic_DNA"/>
</dbReference>
<dbReference type="Proteomes" id="UP001231915">
    <property type="component" value="Unassembled WGS sequence"/>
</dbReference>
<dbReference type="Pfam" id="PF04229">
    <property type="entry name" value="GrpB"/>
    <property type="match status" value="1"/>
</dbReference>
<dbReference type="InterPro" id="IPR043519">
    <property type="entry name" value="NT_sf"/>
</dbReference>
<dbReference type="PANTHER" id="PTHR34822:SF1">
    <property type="entry name" value="GRPB FAMILY PROTEIN"/>
    <property type="match status" value="1"/>
</dbReference>
<proteinExistence type="predicted"/>
<dbReference type="PANTHER" id="PTHR34822">
    <property type="entry name" value="GRPB DOMAIN PROTEIN (AFU_ORTHOLOGUE AFUA_1G01530)"/>
    <property type="match status" value="1"/>
</dbReference>
<keyword evidence="2" id="KW-1185">Reference proteome</keyword>
<accession>A0ABT7EJ35</accession>
<evidence type="ECO:0000313" key="1">
    <source>
        <dbReference type="EMBL" id="MDK2595028.1"/>
    </source>
</evidence>